<evidence type="ECO:0000256" key="10">
    <source>
        <dbReference type="PIRSR" id="PIRSR634016-3"/>
    </source>
</evidence>
<comment type="caution">
    <text evidence="16">The sequence shown here is derived from an EMBL/GenBank/DDBJ whole genome shotgun (WGS) entry which is preliminary data.</text>
</comment>
<dbReference type="GO" id="GO:0070006">
    <property type="term" value="F:metalloaminopeptidase activity"/>
    <property type="evidence" value="ECO:0007669"/>
    <property type="project" value="TreeGrafter"/>
</dbReference>
<evidence type="ECO:0000256" key="7">
    <source>
        <dbReference type="ARBA" id="ARBA00023049"/>
    </source>
</evidence>
<keyword evidence="4 10" id="KW-0479">Metal-binding</keyword>
<dbReference type="Gene3D" id="1.25.50.20">
    <property type="match status" value="1"/>
</dbReference>
<evidence type="ECO:0000256" key="4">
    <source>
        <dbReference type="ARBA" id="ARBA00022723"/>
    </source>
</evidence>
<dbReference type="CDD" id="cd09601">
    <property type="entry name" value="M1_APN-Q_like"/>
    <property type="match status" value="1"/>
</dbReference>
<feature type="active site" description="Proton acceptor" evidence="8">
    <location>
        <position position="288"/>
    </location>
</feature>
<evidence type="ECO:0000259" key="13">
    <source>
        <dbReference type="Pfam" id="PF01433"/>
    </source>
</evidence>
<name>A0A0F9ZBT0_9MICR</name>
<feature type="binding site" evidence="10">
    <location>
        <position position="287"/>
    </location>
    <ligand>
        <name>Zn(2+)</name>
        <dbReference type="ChEBI" id="CHEBI:29105"/>
        <note>catalytic</note>
    </ligand>
</feature>
<dbReference type="InterPro" id="IPR014782">
    <property type="entry name" value="Peptidase_M1_dom"/>
</dbReference>
<dbReference type="InterPro" id="IPR034016">
    <property type="entry name" value="M1_APN-typ"/>
</dbReference>
<dbReference type="VEuPathDB" id="MicrosporidiaDB:G9O61_00g020530"/>
<evidence type="ECO:0000256" key="9">
    <source>
        <dbReference type="PIRSR" id="PIRSR634016-2"/>
    </source>
</evidence>
<dbReference type="Gene3D" id="2.60.40.1910">
    <property type="match status" value="1"/>
</dbReference>
<dbReference type="EMBL" id="JPQZ01000031">
    <property type="protein sequence ID" value="KKO75124.1"/>
    <property type="molecule type" value="Genomic_DNA"/>
</dbReference>
<evidence type="ECO:0000256" key="8">
    <source>
        <dbReference type="PIRSR" id="PIRSR634016-1"/>
    </source>
</evidence>
<evidence type="ECO:0000256" key="12">
    <source>
        <dbReference type="RuleBase" id="RU364040"/>
    </source>
</evidence>
<protein>
    <recommendedName>
        <fullName evidence="12">Aminopeptidase</fullName>
        <ecNumber evidence="12">3.4.11.-</ecNumber>
    </recommendedName>
</protein>
<dbReference type="RefSeq" id="XP_024330866.1">
    <property type="nucleotide sequence ID" value="XM_024475154.1"/>
</dbReference>
<dbReference type="OrthoDB" id="10031169at2759"/>
<evidence type="ECO:0000259" key="14">
    <source>
        <dbReference type="Pfam" id="PF11838"/>
    </source>
</evidence>
<dbReference type="Gene3D" id="2.60.40.1730">
    <property type="entry name" value="tricorn interacting facor f3 domain"/>
    <property type="match status" value="1"/>
</dbReference>
<dbReference type="VEuPathDB" id="MicrosporidiaDB:NCER_100622"/>
<dbReference type="InterPro" id="IPR001930">
    <property type="entry name" value="Peptidase_M1"/>
</dbReference>
<feature type="binding site" evidence="9">
    <location>
        <begin position="251"/>
        <end position="255"/>
    </location>
    <ligand>
        <name>substrate</name>
    </ligand>
</feature>
<dbReference type="Pfam" id="PF11838">
    <property type="entry name" value="ERAP1_C"/>
    <property type="match status" value="1"/>
</dbReference>
<gene>
    <name evidence="16" type="ORF">AAJ76_310009488</name>
</gene>
<dbReference type="InterPro" id="IPR042097">
    <property type="entry name" value="Aminopeptidase_N-like_N_sf"/>
</dbReference>
<dbReference type="PRINTS" id="PR00756">
    <property type="entry name" value="ALADIPTASE"/>
</dbReference>
<dbReference type="GO" id="GO:0005737">
    <property type="term" value="C:cytoplasm"/>
    <property type="evidence" value="ECO:0007669"/>
    <property type="project" value="TreeGrafter"/>
</dbReference>
<feature type="domain" description="ERAP1-like C-terminal" evidence="14">
    <location>
        <begin position="524"/>
        <end position="825"/>
    </location>
</feature>
<dbReference type="InterPro" id="IPR045357">
    <property type="entry name" value="Aminopeptidase_N-like_N"/>
</dbReference>
<sequence>MKEVLDYNVKPEHYNLSVVIQEEYFTGDVKIDLIVLKNTNQFNFNSDSLDLLEVKLMVNDSEKKISINSENTFCLIKIEEGEISIKDKVYLSIKFKGCYSQDMWGFYKSKYNEDDLFSTDFEPTNARRAFPCWDQPDMKATFDIAIKPLEGYNALSNSSLKEIKNGYYIFNTTPKMSTYIVAYISGKLEAYETQTKRGVPIRVYAHKDEKAWGEYSGRVAAECLDFFEKYFGIDYPLPKLDFVTIPAFVSGAMENWGLVTFRKTSLLYDKNTSSQRSKKRIAETVCHELAHMWFGNLVTMKWWNDLWLNEGFATWASYLAMNNISKELIDWDVWPEFIMADIESGMRHDCLKNSHPIAVTVNKPSDINQIFDTISYSKGASMIRMLEGYIGEEEFQKGIRDYLNKFKYSNACTEDLWLSFSAELNVQVIMNDWITRQGFPILNIKDTSECTKSTLTLDSDDPTDVDPSEYSLIIEQQRFLLSGPSNRDLWKIPIKIRWFGETESTENILMIEKNLTIPKKNKIYKLNDEASGFYRVRYPLQNLADLIKIGISTSNKLNIINDIFALIFSNKMLAIDGIVLSELFSRETNAEILGSILSNLGKIRSIFADEKNVVKHINEVIWDITGERAKSIDLHCQDIKCENVIANSLLLSYGLSTGDKDLKKKLSDAYDLYKQGKYINPEYIRSIFASVADTKFEDLWKLAKESKLPDERIMALSSLAYIYKDSALKNMISMYKEIEPHNSIYFFLYLPCNLMHRTFIINYILDNFDDIRSYMKNDRLFQYVIEDVLGVVSYSQLGDKTINLLLTKKNGDITMAINKTIEKIKHNQEFRDHNSDLVSERE</sequence>
<evidence type="ECO:0000259" key="15">
    <source>
        <dbReference type="Pfam" id="PF17900"/>
    </source>
</evidence>
<dbReference type="GO" id="GO:0042277">
    <property type="term" value="F:peptide binding"/>
    <property type="evidence" value="ECO:0007669"/>
    <property type="project" value="TreeGrafter"/>
</dbReference>
<evidence type="ECO:0000313" key="16">
    <source>
        <dbReference type="EMBL" id="KKO75124.1"/>
    </source>
</evidence>
<dbReference type="InterPro" id="IPR027268">
    <property type="entry name" value="Peptidase_M4/M1_CTD_sf"/>
</dbReference>
<keyword evidence="3 12" id="KW-0645">Protease</keyword>
<evidence type="ECO:0000256" key="5">
    <source>
        <dbReference type="ARBA" id="ARBA00022801"/>
    </source>
</evidence>
<dbReference type="FunFam" id="1.10.390.10:FF:000006">
    <property type="entry name" value="Puromycin-sensitive aminopeptidase"/>
    <property type="match status" value="1"/>
</dbReference>
<reference evidence="16 17" key="1">
    <citation type="journal article" date="2015" name="Environ. Microbiol.">
        <title>Genome analyses suggest the presence of polyploidy and recent human-driven expansions in eight global populations of the honeybee pathogen Nosema ceranae.</title>
        <authorList>
            <person name="Pelin A."/>
            <person name="Selman M."/>
            <person name="Aris-Brosou S."/>
            <person name="Farinelli L."/>
            <person name="Corradi N."/>
        </authorList>
    </citation>
    <scope>NUCLEOTIDE SEQUENCE [LARGE SCALE GENOMIC DNA]</scope>
    <source>
        <strain evidence="16 17">PA08 1199</strain>
    </source>
</reference>
<dbReference type="Gene3D" id="1.10.390.10">
    <property type="entry name" value="Neutral Protease Domain 2"/>
    <property type="match status" value="1"/>
</dbReference>
<organism evidence="16 17">
    <name type="scientific">Vairimorpha ceranae</name>
    <dbReference type="NCBI Taxonomy" id="40302"/>
    <lineage>
        <taxon>Eukaryota</taxon>
        <taxon>Fungi</taxon>
        <taxon>Fungi incertae sedis</taxon>
        <taxon>Microsporidia</taxon>
        <taxon>Nosematidae</taxon>
        <taxon>Vairimorpha</taxon>
    </lineage>
</organism>
<comment type="cofactor">
    <cofactor evidence="10 12">
        <name>Zn(2+)</name>
        <dbReference type="ChEBI" id="CHEBI:29105"/>
    </cofactor>
    <text evidence="10 12">Binds 1 zinc ion per subunit.</text>
</comment>
<dbReference type="AlphaFoldDB" id="A0A0F9ZBT0"/>
<feature type="binding site" evidence="9">
    <location>
        <position position="122"/>
    </location>
    <ligand>
        <name>substrate</name>
    </ligand>
</feature>
<dbReference type="PANTHER" id="PTHR11533">
    <property type="entry name" value="PROTEASE M1 ZINC METALLOPROTEASE"/>
    <property type="match status" value="1"/>
</dbReference>
<comment type="similarity">
    <text evidence="1 12">Belongs to the peptidase M1 family.</text>
</comment>
<dbReference type="Pfam" id="PF17900">
    <property type="entry name" value="Peptidase_M1_N"/>
    <property type="match status" value="1"/>
</dbReference>
<feature type="binding site" evidence="10">
    <location>
        <position position="291"/>
    </location>
    <ligand>
        <name>Zn(2+)</name>
        <dbReference type="ChEBI" id="CHEBI:29105"/>
        <note>catalytic</note>
    </ligand>
</feature>
<dbReference type="SUPFAM" id="SSF55486">
    <property type="entry name" value="Metalloproteases ('zincins'), catalytic domain"/>
    <property type="match status" value="1"/>
</dbReference>
<dbReference type="OMA" id="SHAIELW"/>
<dbReference type="SUPFAM" id="SSF63737">
    <property type="entry name" value="Leukotriene A4 hydrolase N-terminal domain"/>
    <property type="match status" value="1"/>
</dbReference>
<dbReference type="GeneID" id="36320087"/>
<feature type="binding site" evidence="10">
    <location>
        <position position="310"/>
    </location>
    <ligand>
        <name>Zn(2+)</name>
        <dbReference type="ChEBI" id="CHEBI:29105"/>
        <note>catalytic</note>
    </ligand>
</feature>
<dbReference type="Proteomes" id="UP000034350">
    <property type="component" value="Unassembled WGS sequence"/>
</dbReference>
<dbReference type="InterPro" id="IPR050344">
    <property type="entry name" value="Peptidase_M1_aminopeptidases"/>
</dbReference>
<dbReference type="VEuPathDB" id="MicrosporidiaDB:AAJ76_310009488"/>
<evidence type="ECO:0000256" key="2">
    <source>
        <dbReference type="ARBA" id="ARBA00022438"/>
    </source>
</evidence>
<keyword evidence="2 12" id="KW-0031">Aminopeptidase</keyword>
<dbReference type="GO" id="GO:0005615">
    <property type="term" value="C:extracellular space"/>
    <property type="evidence" value="ECO:0007669"/>
    <property type="project" value="TreeGrafter"/>
</dbReference>
<dbReference type="InterPro" id="IPR024571">
    <property type="entry name" value="ERAP1-like_C_dom"/>
</dbReference>
<dbReference type="GO" id="GO:0043171">
    <property type="term" value="P:peptide catabolic process"/>
    <property type="evidence" value="ECO:0007669"/>
    <property type="project" value="TreeGrafter"/>
</dbReference>
<dbReference type="EC" id="3.4.11.-" evidence="12"/>
<feature type="binding site" evidence="9">
    <location>
        <position position="779"/>
    </location>
    <ligand>
        <name>substrate</name>
    </ligand>
</feature>
<keyword evidence="5 12" id="KW-0378">Hydrolase</keyword>
<keyword evidence="17" id="KW-1185">Reference proteome</keyword>
<evidence type="ECO:0000256" key="1">
    <source>
        <dbReference type="ARBA" id="ARBA00010136"/>
    </source>
</evidence>
<feature type="domain" description="Peptidase M1 membrane alanine aminopeptidase" evidence="13">
    <location>
        <begin position="219"/>
        <end position="433"/>
    </location>
</feature>
<dbReference type="GO" id="GO:0008270">
    <property type="term" value="F:zinc ion binding"/>
    <property type="evidence" value="ECO:0007669"/>
    <property type="project" value="UniProtKB-UniRule"/>
</dbReference>
<evidence type="ECO:0000256" key="11">
    <source>
        <dbReference type="PIRSR" id="PIRSR634016-4"/>
    </source>
</evidence>
<dbReference type="GO" id="GO:0006508">
    <property type="term" value="P:proteolysis"/>
    <property type="evidence" value="ECO:0007669"/>
    <property type="project" value="UniProtKB-KW"/>
</dbReference>
<proteinExistence type="inferred from homology"/>
<evidence type="ECO:0000256" key="3">
    <source>
        <dbReference type="ARBA" id="ARBA00022670"/>
    </source>
</evidence>
<dbReference type="Pfam" id="PF01433">
    <property type="entry name" value="Peptidase_M1"/>
    <property type="match status" value="1"/>
</dbReference>
<keyword evidence="6 10" id="KW-0862">Zinc</keyword>
<evidence type="ECO:0000313" key="17">
    <source>
        <dbReference type="Proteomes" id="UP000034350"/>
    </source>
</evidence>
<feature type="domain" description="Aminopeptidase N-like N-terminal" evidence="15">
    <location>
        <begin position="10"/>
        <end position="180"/>
    </location>
</feature>
<accession>A0A0F9ZBT0</accession>
<evidence type="ECO:0000256" key="6">
    <source>
        <dbReference type="ARBA" id="ARBA00022833"/>
    </source>
</evidence>
<feature type="site" description="Transition state stabilizer" evidence="11">
    <location>
        <position position="376"/>
    </location>
</feature>
<dbReference type="GO" id="GO:0016020">
    <property type="term" value="C:membrane"/>
    <property type="evidence" value="ECO:0007669"/>
    <property type="project" value="TreeGrafter"/>
</dbReference>
<keyword evidence="7 12" id="KW-0482">Metalloprotease</keyword>
<dbReference type="PANTHER" id="PTHR11533:SF299">
    <property type="entry name" value="AMINOPEPTIDASE"/>
    <property type="match status" value="1"/>
</dbReference>